<comment type="caution">
    <text evidence="3">The sequence shown here is derived from an EMBL/GenBank/DDBJ whole genome shotgun (WGS) entry which is preliminary data.</text>
</comment>
<feature type="transmembrane region" description="Helical" evidence="1">
    <location>
        <begin position="125"/>
        <end position="141"/>
    </location>
</feature>
<accession>A0ABS9NVE4</accession>
<evidence type="ECO:0000313" key="3">
    <source>
        <dbReference type="EMBL" id="MCG6558198.1"/>
    </source>
</evidence>
<feature type="transmembrane region" description="Helical" evidence="1">
    <location>
        <begin position="178"/>
        <end position="197"/>
    </location>
</feature>
<dbReference type="EMBL" id="JAKOEM010000005">
    <property type="protein sequence ID" value="MCG6558198.1"/>
    <property type="molecule type" value="Genomic_DNA"/>
</dbReference>
<feature type="transmembrane region" description="Helical" evidence="1">
    <location>
        <begin position="271"/>
        <end position="289"/>
    </location>
</feature>
<keyword evidence="1" id="KW-1133">Transmembrane helix</keyword>
<feature type="domain" description="EamA" evidence="2">
    <location>
        <begin position="8"/>
        <end position="140"/>
    </location>
</feature>
<proteinExistence type="predicted"/>
<feature type="transmembrane region" description="Helical" evidence="1">
    <location>
        <begin position="246"/>
        <end position="265"/>
    </location>
</feature>
<dbReference type="InterPro" id="IPR037185">
    <property type="entry name" value="EmrE-like"/>
</dbReference>
<keyword evidence="1" id="KW-0472">Membrane</keyword>
<dbReference type="Pfam" id="PF00892">
    <property type="entry name" value="EamA"/>
    <property type="match status" value="2"/>
</dbReference>
<feature type="transmembrane region" description="Helical" evidence="1">
    <location>
        <begin position="147"/>
        <end position="166"/>
    </location>
</feature>
<dbReference type="Proteomes" id="UP001165279">
    <property type="component" value="Unassembled WGS sequence"/>
</dbReference>
<keyword evidence="1" id="KW-0812">Transmembrane</keyword>
<keyword evidence="4" id="KW-1185">Reference proteome</keyword>
<feature type="transmembrane region" description="Helical" evidence="1">
    <location>
        <begin position="37"/>
        <end position="56"/>
    </location>
</feature>
<sequence length="304" mass="32208">MTADRPLLGIVLMLGFCVLAPMGDALAKLLGGTMPTMQLLLVRFAIQAVVLIPLVQATGRPWQLRGRLLRLTALRTALHITGIWAMFTALRYLPLADAIAIAFVMPFIMLLLGKYVLGEEVGPRRLGACIVGFVGTLLVIQPSFAEVGLPALLPLLVAVVFALFMLVTRQLAKDTDPIALQAVSGVMASLVLAPVLLLGHLSGVEALTFVAPSGETIWLLLSIGLLGTAAHLLMTWSLRYAPSATLAPMQYLEIPVATAIGWLIFRDLPNGLAALGILITMAAGLYVILREQATARSAATGTSG</sequence>
<evidence type="ECO:0000313" key="4">
    <source>
        <dbReference type="Proteomes" id="UP001165279"/>
    </source>
</evidence>
<dbReference type="InterPro" id="IPR000620">
    <property type="entry name" value="EamA_dom"/>
</dbReference>
<dbReference type="SUPFAM" id="SSF103481">
    <property type="entry name" value="Multidrug resistance efflux transporter EmrE"/>
    <property type="match status" value="2"/>
</dbReference>
<feature type="transmembrane region" description="Helical" evidence="1">
    <location>
        <begin position="217"/>
        <end position="234"/>
    </location>
</feature>
<evidence type="ECO:0000259" key="2">
    <source>
        <dbReference type="Pfam" id="PF00892"/>
    </source>
</evidence>
<protein>
    <submittedName>
        <fullName evidence="3">DMT family transporter</fullName>
    </submittedName>
</protein>
<organism evidence="3 4">
    <name type="scientific">Ruegeria alba</name>
    <dbReference type="NCBI Taxonomy" id="2916756"/>
    <lineage>
        <taxon>Bacteria</taxon>
        <taxon>Pseudomonadati</taxon>
        <taxon>Pseudomonadota</taxon>
        <taxon>Alphaproteobacteria</taxon>
        <taxon>Rhodobacterales</taxon>
        <taxon>Roseobacteraceae</taxon>
        <taxon>Ruegeria</taxon>
    </lineage>
</organism>
<gene>
    <name evidence="3" type="ORF">MB818_08305</name>
</gene>
<name>A0ABS9NVE4_9RHOB</name>
<feature type="transmembrane region" description="Helical" evidence="1">
    <location>
        <begin position="93"/>
        <end position="113"/>
    </location>
</feature>
<evidence type="ECO:0000256" key="1">
    <source>
        <dbReference type="SAM" id="Phobius"/>
    </source>
</evidence>
<reference evidence="3" key="1">
    <citation type="submission" date="2022-02" db="EMBL/GenBank/DDBJ databases">
        <title>The genome sequence of Ruegeria sp. 1NDH52C.</title>
        <authorList>
            <person name="Du J."/>
        </authorList>
    </citation>
    <scope>NUCLEOTIDE SEQUENCE</scope>
    <source>
        <strain evidence="3">1NDH52C</strain>
    </source>
</reference>
<dbReference type="PANTHER" id="PTHR22911">
    <property type="entry name" value="ACYL-MALONYL CONDENSING ENZYME-RELATED"/>
    <property type="match status" value="1"/>
</dbReference>
<dbReference type="RefSeq" id="WP_234166940.1">
    <property type="nucleotide sequence ID" value="NZ_JAKOEM010000005.1"/>
</dbReference>
<dbReference type="PANTHER" id="PTHR22911:SF135">
    <property type="entry name" value="BLR4310 PROTEIN"/>
    <property type="match status" value="1"/>
</dbReference>
<feature type="transmembrane region" description="Helical" evidence="1">
    <location>
        <begin position="68"/>
        <end position="87"/>
    </location>
</feature>
<feature type="domain" description="EamA" evidence="2">
    <location>
        <begin position="151"/>
        <end position="288"/>
    </location>
</feature>